<dbReference type="GeneID" id="85465818"/>
<reference evidence="1" key="1">
    <citation type="submission" date="2021-06" db="EMBL/GenBank/DDBJ databases">
        <title>Comparative genomics, transcriptomics and evolutionary studies reveal genomic signatures of adaptation to plant cell wall in hemibiotrophic fungi.</title>
        <authorList>
            <consortium name="DOE Joint Genome Institute"/>
            <person name="Baroncelli R."/>
            <person name="Diaz J.F."/>
            <person name="Benocci T."/>
            <person name="Peng M."/>
            <person name="Battaglia E."/>
            <person name="Haridas S."/>
            <person name="Andreopoulos W."/>
            <person name="Labutti K."/>
            <person name="Pangilinan J."/>
            <person name="Floch G.L."/>
            <person name="Makela M.R."/>
            <person name="Henrissat B."/>
            <person name="Grigoriev I.V."/>
            <person name="Crouch J.A."/>
            <person name="De Vries R.P."/>
            <person name="Sukno S.A."/>
            <person name="Thon M.R."/>
        </authorList>
    </citation>
    <scope>NUCLEOTIDE SEQUENCE</scope>
    <source>
        <strain evidence="1">CBS 193.32</strain>
    </source>
</reference>
<comment type="caution">
    <text evidence="1">The sequence shown here is derived from an EMBL/GenBank/DDBJ whole genome shotgun (WGS) entry which is preliminary data.</text>
</comment>
<proteinExistence type="predicted"/>
<name>A0AAJ0B0A6_9PEZI</name>
<dbReference type="Proteomes" id="UP001224890">
    <property type="component" value="Unassembled WGS sequence"/>
</dbReference>
<evidence type="ECO:0000313" key="1">
    <source>
        <dbReference type="EMBL" id="KAK1701068.1"/>
    </source>
</evidence>
<dbReference type="AlphaFoldDB" id="A0AAJ0B0A6"/>
<dbReference type="RefSeq" id="XP_060436823.1">
    <property type="nucleotide sequence ID" value="XM_060581292.1"/>
</dbReference>
<evidence type="ECO:0000313" key="2">
    <source>
        <dbReference type="Proteomes" id="UP001224890"/>
    </source>
</evidence>
<organism evidence="1 2">
    <name type="scientific">Colletotrichum godetiae</name>
    <dbReference type="NCBI Taxonomy" id="1209918"/>
    <lineage>
        <taxon>Eukaryota</taxon>
        <taxon>Fungi</taxon>
        <taxon>Dikarya</taxon>
        <taxon>Ascomycota</taxon>
        <taxon>Pezizomycotina</taxon>
        <taxon>Sordariomycetes</taxon>
        <taxon>Hypocreomycetidae</taxon>
        <taxon>Glomerellales</taxon>
        <taxon>Glomerellaceae</taxon>
        <taxon>Colletotrichum</taxon>
        <taxon>Colletotrichum acutatum species complex</taxon>
    </lineage>
</organism>
<accession>A0AAJ0B0A6</accession>
<keyword evidence="2" id="KW-1185">Reference proteome</keyword>
<dbReference type="PANTHER" id="PTHR38166">
    <property type="entry name" value="C2H2-TYPE DOMAIN-CONTAINING PROTEIN-RELATED"/>
    <property type="match status" value="1"/>
</dbReference>
<dbReference type="EMBL" id="JAHMHR010000001">
    <property type="protein sequence ID" value="KAK1701068.1"/>
    <property type="molecule type" value="Genomic_DNA"/>
</dbReference>
<gene>
    <name evidence="1" type="ORF">BDP55DRAFT_8831</name>
</gene>
<dbReference type="PANTHER" id="PTHR38166:SF1">
    <property type="entry name" value="C2H2-TYPE DOMAIN-CONTAINING PROTEIN"/>
    <property type="match status" value="1"/>
</dbReference>
<sequence length="322" mass="36518">MIGGFASREHLYRHHEQKAHCLRCGKVFDNQADSAKHAQLDEPCNLVKDFFIEGFNKDQLKKLKSRKRARGDRSEEENWRKIYRILFPDCTVIPDPFYRIQYDDGIVQHSHLQKIFTHDNDSGINERFFSKLEEIAGASFDSAKRRAMLGFFETFAQEKLAETKEDHGPQHPGDDCTVSRKALRSSIMDKTSGADCVEDLTSSTPRDASVVSLVPETGTERVDDPQGSASRLATFDPIHEYDFTQALLDDQIRLSTPWQEVNLSWIEGGFDQLYSNPPNGYPDMATVQPCNNYTLNGESSVCNVAGKHTASNSARRGRQHER</sequence>
<evidence type="ECO:0008006" key="3">
    <source>
        <dbReference type="Google" id="ProtNLM"/>
    </source>
</evidence>
<protein>
    <recommendedName>
        <fullName evidence="3">C2H2-type domain-containing protein</fullName>
    </recommendedName>
</protein>